<feature type="compositionally biased region" description="Basic and acidic residues" evidence="12">
    <location>
        <begin position="475"/>
        <end position="488"/>
    </location>
</feature>
<dbReference type="NCBIfam" id="TIGR02397">
    <property type="entry name" value="dnaX_nterm"/>
    <property type="match status" value="1"/>
</dbReference>
<evidence type="ECO:0000256" key="8">
    <source>
        <dbReference type="ARBA" id="ARBA00022840"/>
    </source>
</evidence>
<dbReference type="AlphaFoldDB" id="A0A7K3WVP6"/>
<keyword evidence="7" id="KW-0862">Zinc</keyword>
<dbReference type="GO" id="GO:0006261">
    <property type="term" value="P:DNA-templated DNA replication"/>
    <property type="evidence" value="ECO:0007669"/>
    <property type="project" value="TreeGrafter"/>
</dbReference>
<dbReference type="InterPro" id="IPR045085">
    <property type="entry name" value="HLD_clamp_pol_III_gamma_tau"/>
</dbReference>
<dbReference type="Pfam" id="PF13177">
    <property type="entry name" value="DNA_pol3_delta2"/>
    <property type="match status" value="1"/>
</dbReference>
<dbReference type="InterPro" id="IPR050238">
    <property type="entry name" value="DNA_Rep/Repair_Clamp_Loader"/>
</dbReference>
<protein>
    <recommendedName>
        <fullName evidence="11">DNA polymerase III subunit gamma/tau</fullName>
        <ecNumber evidence="11">2.7.7.7</ecNumber>
    </recommendedName>
</protein>
<feature type="domain" description="AAA+ ATPase" evidence="13">
    <location>
        <begin position="38"/>
        <end position="170"/>
    </location>
</feature>
<dbReference type="Gene3D" id="1.20.272.10">
    <property type="match status" value="1"/>
</dbReference>
<dbReference type="GO" id="GO:0009360">
    <property type="term" value="C:DNA polymerase III complex"/>
    <property type="evidence" value="ECO:0007669"/>
    <property type="project" value="InterPro"/>
</dbReference>
<dbReference type="InterPro" id="IPR001270">
    <property type="entry name" value="ClpA/B"/>
</dbReference>
<feature type="region of interest" description="Disordered" evidence="12">
    <location>
        <begin position="414"/>
        <end position="502"/>
    </location>
</feature>
<reference evidence="14 15" key="1">
    <citation type="submission" date="2020-02" db="EMBL/GenBank/DDBJ databases">
        <title>Out from the shadows clarifying the taxonomy of the family Cryomorphaceae and related taxa by utilizing the GTDB taxonomic framework.</title>
        <authorList>
            <person name="Bowman J.P."/>
        </authorList>
    </citation>
    <scope>NUCLEOTIDE SEQUENCE [LARGE SCALE GENOMIC DNA]</scope>
    <source>
        <strain evidence="14 15">QSSC 1-22</strain>
    </source>
</reference>
<dbReference type="PANTHER" id="PTHR11669">
    <property type="entry name" value="REPLICATION FACTOR C / DNA POLYMERASE III GAMMA-TAU SUBUNIT"/>
    <property type="match status" value="1"/>
</dbReference>
<comment type="function">
    <text evidence="11">DNA polymerase III is a complex, multichain enzyme responsible for most of the replicative synthesis in bacteria. This DNA polymerase also exhibits 3' to 5' exonuclease activity.</text>
</comment>
<evidence type="ECO:0000256" key="2">
    <source>
        <dbReference type="ARBA" id="ARBA00022679"/>
    </source>
</evidence>
<dbReference type="Proteomes" id="UP000486602">
    <property type="component" value="Unassembled WGS sequence"/>
</dbReference>
<evidence type="ECO:0000256" key="6">
    <source>
        <dbReference type="ARBA" id="ARBA00022741"/>
    </source>
</evidence>
<dbReference type="NCBIfam" id="NF011531">
    <property type="entry name" value="PRK14971.1"/>
    <property type="match status" value="1"/>
</dbReference>
<keyword evidence="4 11" id="KW-0235">DNA replication</keyword>
<evidence type="ECO:0000259" key="13">
    <source>
        <dbReference type="SMART" id="SM00382"/>
    </source>
</evidence>
<evidence type="ECO:0000313" key="14">
    <source>
        <dbReference type="EMBL" id="NEN25574.1"/>
    </source>
</evidence>
<dbReference type="PRINTS" id="PR00300">
    <property type="entry name" value="CLPPROTEASEA"/>
</dbReference>
<dbReference type="SMART" id="SM00382">
    <property type="entry name" value="AAA"/>
    <property type="match status" value="1"/>
</dbReference>
<dbReference type="GO" id="GO:0003887">
    <property type="term" value="F:DNA-directed DNA polymerase activity"/>
    <property type="evidence" value="ECO:0007669"/>
    <property type="project" value="UniProtKB-KW"/>
</dbReference>
<dbReference type="GO" id="GO:0046872">
    <property type="term" value="F:metal ion binding"/>
    <property type="evidence" value="ECO:0007669"/>
    <property type="project" value="UniProtKB-KW"/>
</dbReference>
<dbReference type="Gene3D" id="1.10.8.60">
    <property type="match status" value="1"/>
</dbReference>
<dbReference type="GO" id="GO:0003677">
    <property type="term" value="F:DNA binding"/>
    <property type="evidence" value="ECO:0007669"/>
    <property type="project" value="InterPro"/>
</dbReference>
<feature type="compositionally biased region" description="Polar residues" evidence="12">
    <location>
        <begin position="489"/>
        <end position="498"/>
    </location>
</feature>
<name>A0A7K3WVP6_9FLAO</name>
<sequence>MDDFIVSARKYRPQVFDTVVGQESITQTLLKAIENNHLAQAFLFCGPRGVGKTTCARILARTVNAHSMGTEDEDTDYSFNIFELDAASNNSVDDIRSLIDQVRIPPQIGKYKVYIIDEVHMLSAQAFNAFLKTLEEPPPYAIFIMATTEKHKVLPTILSRCQVFDFNRIQIPDIVNHLSKICEKEGIVAEPDALHIIAEKADGALRDALSIFDQVVSFSGNKLTYQDVIANLNILDYDYYFAVTDAFLKDQKAEVLVTFNAILNKGFDGHNFINGLANHFRNLLFCTSDRTAGIMEVGDTIKERYLEQSKRCDSRFLLNALNTLSETDIHYKSSKNPRLLVELNLLKLCSLSARISEKKKPENDLAFTDDVNFGGEAPKVKPRTDDNKSPTSFPSLAELMADKLTVVETLTNEPRTSYLQGAEPANEKNASAINMPDEPDAASPTDKEEKPTEKLVEAPANASDATPKTPITEIQTDRDTAEKPEAKKSFSSKLSNAKSKGLPSLASMANATKSTVLSQTDSSDTSEKAEAVLYDDRPATDFNLAQLWKAWDEYAVMIKEEDKQSYYSTLSKHKPVMREKFQIDFLVDNHVQKSDLDNDKVRILEFLRERLNNWKIKLESIIDDEEGDDGDSLYDPYKKYEAMIDKNPTLAKMKQLFDLDVDYDG</sequence>
<organism evidence="14 15">
    <name type="scientific">Cryomorpha ignava</name>
    <dbReference type="NCBI Taxonomy" id="101383"/>
    <lineage>
        <taxon>Bacteria</taxon>
        <taxon>Pseudomonadati</taxon>
        <taxon>Bacteroidota</taxon>
        <taxon>Flavobacteriia</taxon>
        <taxon>Flavobacteriales</taxon>
        <taxon>Cryomorphaceae</taxon>
        <taxon>Cryomorpha</taxon>
    </lineage>
</organism>
<comment type="subunit">
    <text evidence="11">DNA polymerase III contains a core (composed of alpha, epsilon and theta chains) that associates with a tau subunit. This core dimerizes to form the POLIII' complex. PolIII' associates with the gamma complex (composed of gamma, delta, delta', psi and chi chains) and with the beta chain to form the complete DNA polymerase III complex.</text>
</comment>
<dbReference type="FunFam" id="1.10.8.60:FF:000013">
    <property type="entry name" value="DNA polymerase III subunit gamma/tau"/>
    <property type="match status" value="1"/>
</dbReference>
<feature type="region of interest" description="Disordered" evidence="12">
    <location>
        <begin position="365"/>
        <end position="393"/>
    </location>
</feature>
<dbReference type="InterPro" id="IPR003593">
    <property type="entry name" value="AAA+_ATPase"/>
</dbReference>
<dbReference type="EC" id="2.7.7.7" evidence="11"/>
<dbReference type="InterPro" id="IPR022754">
    <property type="entry name" value="DNA_pol_III_gamma-3"/>
</dbReference>
<dbReference type="InterPro" id="IPR012763">
    <property type="entry name" value="DNA_pol_III_sug/sutau_N"/>
</dbReference>
<feature type="compositionally biased region" description="Basic and acidic residues" evidence="12">
    <location>
        <begin position="378"/>
        <end position="388"/>
    </location>
</feature>
<evidence type="ECO:0000256" key="9">
    <source>
        <dbReference type="ARBA" id="ARBA00022932"/>
    </source>
</evidence>
<keyword evidence="3 11" id="KW-0548">Nucleotidyltransferase</keyword>
<comment type="caution">
    <text evidence="14">The sequence shown here is derived from an EMBL/GenBank/DDBJ whole genome shotgun (WGS) entry which is preliminary data.</text>
</comment>
<dbReference type="NCBIfam" id="TIGR01128">
    <property type="entry name" value="holA"/>
    <property type="match status" value="1"/>
</dbReference>
<keyword evidence="8 11" id="KW-0067">ATP-binding</keyword>
<dbReference type="Gene3D" id="3.40.50.300">
    <property type="entry name" value="P-loop containing nucleotide triphosphate hydrolases"/>
    <property type="match status" value="1"/>
</dbReference>
<evidence type="ECO:0000313" key="15">
    <source>
        <dbReference type="Proteomes" id="UP000486602"/>
    </source>
</evidence>
<dbReference type="InterPro" id="IPR008921">
    <property type="entry name" value="DNA_pol3_clamp-load_cplx_C"/>
</dbReference>
<keyword evidence="15" id="KW-1185">Reference proteome</keyword>
<dbReference type="InterPro" id="IPR027417">
    <property type="entry name" value="P-loop_NTPase"/>
</dbReference>
<keyword evidence="6 11" id="KW-0547">Nucleotide-binding</keyword>
<evidence type="ECO:0000256" key="7">
    <source>
        <dbReference type="ARBA" id="ARBA00022833"/>
    </source>
</evidence>
<dbReference type="PANTHER" id="PTHR11669:SF0">
    <property type="entry name" value="PROTEIN STICHEL-LIKE 2"/>
    <property type="match status" value="1"/>
</dbReference>
<feature type="compositionally biased region" description="Basic and acidic residues" evidence="12">
    <location>
        <begin position="445"/>
        <end position="456"/>
    </location>
</feature>
<evidence type="ECO:0000256" key="1">
    <source>
        <dbReference type="ARBA" id="ARBA00006360"/>
    </source>
</evidence>
<comment type="similarity">
    <text evidence="1 11">Belongs to the DnaX/STICHEL family.</text>
</comment>
<evidence type="ECO:0000256" key="5">
    <source>
        <dbReference type="ARBA" id="ARBA00022723"/>
    </source>
</evidence>
<evidence type="ECO:0000256" key="12">
    <source>
        <dbReference type="SAM" id="MobiDB-lite"/>
    </source>
</evidence>
<dbReference type="CDD" id="cd18137">
    <property type="entry name" value="HLD_clamp_pol_III_gamma_tau"/>
    <property type="match status" value="1"/>
</dbReference>
<accession>A0A7K3WVP6</accession>
<evidence type="ECO:0000256" key="11">
    <source>
        <dbReference type="RuleBase" id="RU364063"/>
    </source>
</evidence>
<evidence type="ECO:0000256" key="4">
    <source>
        <dbReference type="ARBA" id="ARBA00022705"/>
    </source>
</evidence>
<dbReference type="InterPro" id="IPR005790">
    <property type="entry name" value="DNA_polIII_delta"/>
</dbReference>
<proteinExistence type="inferred from homology"/>
<keyword evidence="9 11" id="KW-0239">DNA-directed DNA polymerase</keyword>
<keyword evidence="2 11" id="KW-0808">Transferase</keyword>
<comment type="catalytic activity">
    <reaction evidence="10 11">
        <text>DNA(n) + a 2'-deoxyribonucleoside 5'-triphosphate = DNA(n+1) + diphosphate</text>
        <dbReference type="Rhea" id="RHEA:22508"/>
        <dbReference type="Rhea" id="RHEA-COMP:17339"/>
        <dbReference type="Rhea" id="RHEA-COMP:17340"/>
        <dbReference type="ChEBI" id="CHEBI:33019"/>
        <dbReference type="ChEBI" id="CHEBI:61560"/>
        <dbReference type="ChEBI" id="CHEBI:173112"/>
        <dbReference type="EC" id="2.7.7.7"/>
    </reaction>
</comment>
<dbReference type="SUPFAM" id="SSF52540">
    <property type="entry name" value="P-loop containing nucleoside triphosphate hydrolases"/>
    <property type="match status" value="1"/>
</dbReference>
<evidence type="ECO:0000256" key="10">
    <source>
        <dbReference type="ARBA" id="ARBA00049244"/>
    </source>
</evidence>
<gene>
    <name evidence="11" type="primary">dnaX</name>
    <name evidence="14" type="ORF">G3O08_18945</name>
</gene>
<dbReference type="CDD" id="cd00009">
    <property type="entry name" value="AAA"/>
    <property type="match status" value="1"/>
</dbReference>
<dbReference type="GO" id="GO:0005524">
    <property type="term" value="F:ATP binding"/>
    <property type="evidence" value="ECO:0007669"/>
    <property type="project" value="UniProtKB-KW"/>
</dbReference>
<dbReference type="Pfam" id="PF12169">
    <property type="entry name" value="DNA_pol3_gamma3"/>
    <property type="match status" value="1"/>
</dbReference>
<dbReference type="EMBL" id="JAAGVY010000061">
    <property type="protein sequence ID" value="NEN25574.1"/>
    <property type="molecule type" value="Genomic_DNA"/>
</dbReference>
<keyword evidence="5" id="KW-0479">Metal-binding</keyword>
<dbReference type="Pfam" id="PF22608">
    <property type="entry name" value="DNAX_ATPase_lid"/>
    <property type="match status" value="1"/>
</dbReference>
<evidence type="ECO:0000256" key="3">
    <source>
        <dbReference type="ARBA" id="ARBA00022695"/>
    </source>
</evidence>
<dbReference type="SUPFAM" id="SSF48019">
    <property type="entry name" value="post-AAA+ oligomerization domain-like"/>
    <property type="match status" value="1"/>
</dbReference>